<dbReference type="AlphaFoldDB" id="A0A8J6TI25"/>
<evidence type="ECO:0000313" key="2">
    <source>
        <dbReference type="EMBL" id="MBC8334589.1"/>
    </source>
</evidence>
<evidence type="ECO:0000313" key="3">
    <source>
        <dbReference type="Proteomes" id="UP000614469"/>
    </source>
</evidence>
<dbReference type="Gene3D" id="3.30.300.180">
    <property type="match status" value="1"/>
</dbReference>
<organism evidence="2 3">
    <name type="scientific">Candidatus Desulfolinea nitratireducens</name>
    <dbReference type="NCBI Taxonomy" id="2841698"/>
    <lineage>
        <taxon>Bacteria</taxon>
        <taxon>Bacillati</taxon>
        <taxon>Chloroflexota</taxon>
        <taxon>Anaerolineae</taxon>
        <taxon>Anaerolineales</taxon>
        <taxon>Anaerolineales incertae sedis</taxon>
        <taxon>Candidatus Desulfolinea</taxon>
    </lineage>
</organism>
<gene>
    <name evidence="2" type="ORF">H8E29_04935</name>
</gene>
<name>A0A8J6TI25_9CHLR</name>
<dbReference type="InterPro" id="IPR024633">
    <property type="entry name" value="DnaA_N_dom"/>
</dbReference>
<protein>
    <recommendedName>
        <fullName evidence="1">DnaA N-terminal domain-containing protein</fullName>
    </recommendedName>
</protein>
<feature type="domain" description="DnaA N-terminal" evidence="1">
    <location>
        <begin position="5"/>
        <end position="64"/>
    </location>
</feature>
<reference evidence="2 3" key="1">
    <citation type="submission" date="2020-08" db="EMBL/GenBank/DDBJ databases">
        <title>Bridging the membrane lipid divide: bacteria of the FCB group superphylum have the potential to synthesize archaeal ether lipids.</title>
        <authorList>
            <person name="Villanueva L."/>
            <person name="Von Meijenfeldt F.A.B."/>
            <person name="Westbye A.B."/>
            <person name="Yadav S."/>
            <person name="Hopmans E.C."/>
            <person name="Dutilh B.E."/>
            <person name="Sinninghe Damste J.S."/>
        </authorList>
    </citation>
    <scope>NUCLEOTIDE SEQUENCE [LARGE SCALE GENOMIC DNA]</scope>
    <source>
        <strain evidence="2">NIOZ-UU36</strain>
    </source>
</reference>
<dbReference type="InterPro" id="IPR038454">
    <property type="entry name" value="DnaA_N_sf"/>
</dbReference>
<accession>A0A8J6TI25</accession>
<proteinExistence type="predicted"/>
<dbReference type="EMBL" id="JACNJN010000072">
    <property type="protein sequence ID" value="MBC8334589.1"/>
    <property type="molecule type" value="Genomic_DNA"/>
</dbReference>
<comment type="caution">
    <text evidence="2">The sequence shown here is derived from an EMBL/GenBank/DDBJ whole genome shotgun (WGS) entry which is preliminary data.</text>
</comment>
<dbReference type="Proteomes" id="UP000614469">
    <property type="component" value="Unassembled WGS sequence"/>
</dbReference>
<sequence>MDIQKAWKIVLGQLQMEMPRASFDTWVRDTKALEFSHGALTIGVRNAYARDWLESRLTSTVSRLLIGVMNQSVQVEFVVSESEASQDDDVEDELDKKEIAVSSEEIASLYYQVVRPDRAVYLPGYFRKHLSQLGPDLGWMYVGFRQAAYSEGGRGGQKTARLSGKQIATLCGISERTFWNRVEREKTWEKLSGLVTSKTTEPEWAEGAQPRRLPRKYTVAITLPLTGSDSFSLAQWLQSGVETFNGPAGVLAASCETPLSELFAPQQENSSPGKPMDVAEIVRYLFSGELPASQLEAFAERLRMHLMPQNDQIVISLFFLEHILPHLGAGPAWMYILLRDRCYEGQDEQRDICTVQGGYAEIAHWLGISRPMTIYEWMNGRFGKKAKEPGKLRHPVTLAYLKNLDEGRAENFNHSPRTFRVLLNDIPPEIVQAALECEEEAYADCSIVFTRFAYDLYAICSMGFTRFADDLYATCRVFKPLNSLKNPLTPLKTSPLIPPQEKKKYRHKEKTGVGSMSYWDLNHLLAINVASPQKRNTLRRAGATGETFAAWLLYAYTPAGAGLHDASGVSNAIARTLESPRGGPGWPANALAKLSPYKLKAMLEKDLEGKAVDDEIYLAAFSSLEDQAKEELLKRLFGE</sequence>
<evidence type="ECO:0000259" key="1">
    <source>
        <dbReference type="Pfam" id="PF11638"/>
    </source>
</evidence>
<dbReference type="Pfam" id="PF11638">
    <property type="entry name" value="DnaA_N"/>
    <property type="match status" value="1"/>
</dbReference>